<evidence type="ECO:0000256" key="4">
    <source>
        <dbReference type="ARBA" id="ARBA00023284"/>
    </source>
</evidence>
<dbReference type="AlphaFoldDB" id="D4ZHU5"/>
<dbReference type="PANTHER" id="PTHR42852:SF6">
    <property type="entry name" value="THIOL:DISULFIDE INTERCHANGE PROTEIN DSBE"/>
    <property type="match status" value="1"/>
</dbReference>
<evidence type="ECO:0000313" key="8">
    <source>
        <dbReference type="Proteomes" id="UP000002350"/>
    </source>
</evidence>
<name>D4ZHU5_SHEVD</name>
<keyword evidence="5" id="KW-0472">Membrane</keyword>
<dbReference type="STRING" id="637905.SVI_1273"/>
<dbReference type="Gene3D" id="3.40.30.10">
    <property type="entry name" value="Glutaredoxin"/>
    <property type="match status" value="1"/>
</dbReference>
<dbReference type="GO" id="GO:0030313">
    <property type="term" value="C:cell envelope"/>
    <property type="evidence" value="ECO:0007669"/>
    <property type="project" value="UniProtKB-SubCell"/>
</dbReference>
<keyword evidence="4" id="KW-0676">Redox-active center</keyword>
<dbReference type="eggNOG" id="COG0526">
    <property type="taxonomic scope" value="Bacteria"/>
</dbReference>
<feature type="domain" description="Thioredoxin" evidence="6">
    <location>
        <begin position="36"/>
        <end position="175"/>
    </location>
</feature>
<evidence type="ECO:0000259" key="6">
    <source>
        <dbReference type="PROSITE" id="PS51352"/>
    </source>
</evidence>
<dbReference type="GO" id="GO:0015036">
    <property type="term" value="F:disulfide oxidoreductase activity"/>
    <property type="evidence" value="ECO:0007669"/>
    <property type="project" value="UniProtKB-ARBA"/>
</dbReference>
<dbReference type="OrthoDB" id="9799347at2"/>
<dbReference type="SUPFAM" id="SSF52833">
    <property type="entry name" value="Thioredoxin-like"/>
    <property type="match status" value="1"/>
</dbReference>
<dbReference type="InterPro" id="IPR036249">
    <property type="entry name" value="Thioredoxin-like_sf"/>
</dbReference>
<dbReference type="InterPro" id="IPR017937">
    <property type="entry name" value="Thioredoxin_CS"/>
</dbReference>
<dbReference type="Proteomes" id="UP000002350">
    <property type="component" value="Chromosome"/>
</dbReference>
<dbReference type="PANTHER" id="PTHR42852">
    <property type="entry name" value="THIOL:DISULFIDE INTERCHANGE PROTEIN DSBE"/>
    <property type="match status" value="1"/>
</dbReference>
<keyword evidence="8" id="KW-1185">Reference proteome</keyword>
<reference evidence="8" key="1">
    <citation type="journal article" date="2010" name="Mol. Biosyst.">
        <title>Complete genome sequence and comparative analysis of Shewanella violacea, a psychrophilic and piezophilic bacterium from deep sea floor sediments.</title>
        <authorList>
            <person name="Aono E."/>
            <person name="Baba T."/>
            <person name="Ara T."/>
            <person name="Nishi T."/>
            <person name="Nakamichi T."/>
            <person name="Inamoto E."/>
            <person name="Toyonaga H."/>
            <person name="Hasegawa M."/>
            <person name="Takai Y."/>
            <person name="Okumura Y."/>
            <person name="Baba M."/>
            <person name="Tomita M."/>
            <person name="Kato C."/>
            <person name="Oshima T."/>
            <person name="Nakasone K."/>
            <person name="Mori H."/>
        </authorList>
    </citation>
    <scope>NUCLEOTIDE SEQUENCE [LARGE SCALE GENOMIC DNA]</scope>
    <source>
        <strain evidence="8">JCM 10179 / CIP 106290 / LMG 19151 / DSS12</strain>
    </source>
</reference>
<keyword evidence="2" id="KW-0201">Cytochrome c-type biogenesis</keyword>
<dbReference type="InterPro" id="IPR013766">
    <property type="entry name" value="Thioredoxin_domain"/>
</dbReference>
<accession>D4ZHU5</accession>
<evidence type="ECO:0000256" key="2">
    <source>
        <dbReference type="ARBA" id="ARBA00022748"/>
    </source>
</evidence>
<keyword evidence="5" id="KW-1133">Transmembrane helix</keyword>
<feature type="transmembrane region" description="Helical" evidence="5">
    <location>
        <begin position="7"/>
        <end position="26"/>
    </location>
</feature>
<dbReference type="HOGENOM" id="CLU_042529_11_2_6"/>
<dbReference type="RefSeq" id="WP_013050555.1">
    <property type="nucleotide sequence ID" value="NC_014012.1"/>
</dbReference>
<sequence>MKFGIKAFGLATVLLTILGLITFVFINPEVNSLEFSEDVKLAPKFALVDPQGKVHQWSEYKGKPIIIHFWATWCPYCKKLQPGLDKLRVDYSDSDLQILGISFNEDEGADPALTLMERGIQFPTLVQGESAAKAYGVAGTPTTVFINRRGEIVWLTNISDPNSQKLKDATEFILQD</sequence>
<evidence type="ECO:0000313" key="7">
    <source>
        <dbReference type="EMBL" id="BAJ01244.1"/>
    </source>
</evidence>
<evidence type="ECO:0000256" key="3">
    <source>
        <dbReference type="ARBA" id="ARBA00023157"/>
    </source>
</evidence>
<dbReference type="InterPro" id="IPR000866">
    <property type="entry name" value="AhpC/TSA"/>
</dbReference>
<dbReference type="GO" id="GO:0017004">
    <property type="term" value="P:cytochrome complex assembly"/>
    <property type="evidence" value="ECO:0007669"/>
    <property type="project" value="UniProtKB-KW"/>
</dbReference>
<evidence type="ECO:0000256" key="1">
    <source>
        <dbReference type="ARBA" id="ARBA00004196"/>
    </source>
</evidence>
<protein>
    <submittedName>
        <fullName evidence="7">Thioredoxin family protein</fullName>
    </submittedName>
</protein>
<dbReference type="CDD" id="cd02966">
    <property type="entry name" value="TlpA_like_family"/>
    <property type="match status" value="1"/>
</dbReference>
<dbReference type="Pfam" id="PF00578">
    <property type="entry name" value="AhpC-TSA"/>
    <property type="match status" value="1"/>
</dbReference>
<dbReference type="PROSITE" id="PS00194">
    <property type="entry name" value="THIOREDOXIN_1"/>
    <property type="match status" value="1"/>
</dbReference>
<evidence type="ECO:0000256" key="5">
    <source>
        <dbReference type="SAM" id="Phobius"/>
    </source>
</evidence>
<dbReference type="EMBL" id="AP011177">
    <property type="protein sequence ID" value="BAJ01244.1"/>
    <property type="molecule type" value="Genomic_DNA"/>
</dbReference>
<gene>
    <name evidence="7" type="ordered locus">SVI_1273</name>
</gene>
<dbReference type="PROSITE" id="PS51352">
    <property type="entry name" value="THIOREDOXIN_2"/>
    <property type="match status" value="1"/>
</dbReference>
<organism evidence="7 8">
    <name type="scientific">Shewanella violacea (strain JCM 10179 / CIP 106290 / LMG 19151 / DSS12)</name>
    <dbReference type="NCBI Taxonomy" id="637905"/>
    <lineage>
        <taxon>Bacteria</taxon>
        <taxon>Pseudomonadati</taxon>
        <taxon>Pseudomonadota</taxon>
        <taxon>Gammaproteobacteria</taxon>
        <taxon>Alteromonadales</taxon>
        <taxon>Shewanellaceae</taxon>
        <taxon>Shewanella</taxon>
    </lineage>
</organism>
<proteinExistence type="predicted"/>
<comment type="subcellular location">
    <subcellularLocation>
        <location evidence="1">Cell envelope</location>
    </subcellularLocation>
</comment>
<dbReference type="KEGG" id="svo:SVI_1273"/>
<keyword evidence="5" id="KW-0812">Transmembrane</keyword>
<dbReference type="InterPro" id="IPR050553">
    <property type="entry name" value="Thioredoxin_ResA/DsbE_sf"/>
</dbReference>
<keyword evidence="3" id="KW-1015">Disulfide bond</keyword>
<dbReference type="GO" id="GO:0016209">
    <property type="term" value="F:antioxidant activity"/>
    <property type="evidence" value="ECO:0007669"/>
    <property type="project" value="InterPro"/>
</dbReference>